<reference evidence="8" key="1">
    <citation type="journal article" date="2019" name="Nat. Commun.">
        <title>Expansion of phycobilisome linker gene families in mesophilic red algae.</title>
        <authorList>
            <person name="Lee J."/>
            <person name="Kim D."/>
            <person name="Bhattacharya D."/>
            <person name="Yoon H.S."/>
        </authorList>
    </citation>
    <scope>NUCLEOTIDE SEQUENCE [LARGE SCALE GENOMIC DNA]</scope>
    <source>
        <strain evidence="8">CCMP 1328</strain>
    </source>
</reference>
<dbReference type="Proteomes" id="UP000324585">
    <property type="component" value="Unassembled WGS sequence"/>
</dbReference>
<comment type="caution">
    <text evidence="7">The sequence shown here is derived from an EMBL/GenBank/DDBJ whole genome shotgun (WGS) entry which is preliminary data.</text>
</comment>
<dbReference type="PANTHER" id="PTHR13767">
    <property type="entry name" value="TRNA-PSEUDOURIDINE SYNTHASE"/>
    <property type="match status" value="1"/>
</dbReference>
<evidence type="ECO:0000313" key="7">
    <source>
        <dbReference type="EMBL" id="KAA8494811.1"/>
    </source>
</evidence>
<proteinExistence type="inferred from homology"/>
<feature type="region of interest" description="Disordered" evidence="5">
    <location>
        <begin position="382"/>
        <end position="451"/>
    </location>
</feature>
<dbReference type="Gene3D" id="3.30.2350.10">
    <property type="entry name" value="Pseudouridine synthase"/>
    <property type="match status" value="1"/>
</dbReference>
<dbReference type="GO" id="GO:1990481">
    <property type="term" value="P:mRNA pseudouridine synthesis"/>
    <property type="evidence" value="ECO:0007669"/>
    <property type="project" value="TreeGrafter"/>
</dbReference>
<dbReference type="GO" id="GO:0003723">
    <property type="term" value="F:RNA binding"/>
    <property type="evidence" value="ECO:0007669"/>
    <property type="project" value="InterPro"/>
</dbReference>
<comment type="similarity">
    <text evidence="1">Belongs to the pseudouridine synthase TruB family.</text>
</comment>
<evidence type="ECO:0000256" key="4">
    <source>
        <dbReference type="ARBA" id="ARBA00023235"/>
    </source>
</evidence>
<evidence type="ECO:0000259" key="6">
    <source>
        <dbReference type="Pfam" id="PF01509"/>
    </source>
</evidence>
<evidence type="ECO:0000313" key="8">
    <source>
        <dbReference type="Proteomes" id="UP000324585"/>
    </source>
</evidence>
<keyword evidence="8" id="KW-1185">Reference proteome</keyword>
<dbReference type="InterPro" id="IPR020103">
    <property type="entry name" value="PsdUridine_synth_cat_dom_sf"/>
</dbReference>
<feature type="domain" description="Pseudouridine synthase II N-terminal" evidence="6">
    <location>
        <begin position="160"/>
        <end position="278"/>
    </location>
</feature>
<dbReference type="EMBL" id="VRMN01000004">
    <property type="protein sequence ID" value="KAA8494811.1"/>
    <property type="molecule type" value="Genomic_DNA"/>
</dbReference>
<sequence length="451" mass="51357">MACFSSRLLSQVLARARNAMRAHTSRRMDAYFVHTTFSRTVKNQSREMRLKHEAGERRYIEKLSRKMEKSVQETGVGPIPDCHFLTIDKPVGATYFRIMDIARASLNSVLEDSLILRYCEHYLKSSLNRPYINSLKRNKKKLTSIKMQELRDEGLESSESGVIALAVANACLVKRQFLGGRKEYEITVMFGYDPLMKLKSGPGFKDPGFGKVTEESVQEMIRERFLGTIKRRDGTPLEELVRRGTPKTAVLSKKHVVIHEFELIELDLPRATFRVVVNNTATMLNTVVNELGVALETRATITARRRTRCGYFRIEDAVPGDQKSMRRLGHGLVDKLVHANTLKPGCFLRSNDPFDLDVEVEEVEEEEFDKLWTPTRPEVWRPMQKWDPSNPSETDVEYSFGGSGTSGGREDAPGYIPQRDEFRNEGLFADDEISGSDKKHTHGSSNTDTLW</sequence>
<keyword evidence="3" id="KW-0819">tRNA processing</keyword>
<accession>A0A5J4YTH3</accession>
<protein>
    <recommendedName>
        <fullName evidence="2">tRNA pseudouridine(55) synthase</fullName>
        <ecNumber evidence="2">5.4.99.25</ecNumber>
    </recommendedName>
</protein>
<feature type="compositionally biased region" description="Basic and acidic residues" evidence="5">
    <location>
        <begin position="408"/>
        <end position="424"/>
    </location>
</feature>
<dbReference type="AlphaFoldDB" id="A0A5J4YTH3"/>
<evidence type="ECO:0000256" key="2">
    <source>
        <dbReference type="ARBA" id="ARBA00012787"/>
    </source>
</evidence>
<name>A0A5J4YTH3_PORPP</name>
<dbReference type="InterPro" id="IPR002501">
    <property type="entry name" value="PsdUridine_synth_N"/>
</dbReference>
<organism evidence="7 8">
    <name type="scientific">Porphyridium purpureum</name>
    <name type="common">Red alga</name>
    <name type="synonym">Porphyridium cruentum</name>
    <dbReference type="NCBI Taxonomy" id="35688"/>
    <lineage>
        <taxon>Eukaryota</taxon>
        <taxon>Rhodophyta</taxon>
        <taxon>Bangiophyceae</taxon>
        <taxon>Porphyridiales</taxon>
        <taxon>Porphyridiaceae</taxon>
        <taxon>Porphyridium</taxon>
    </lineage>
</organism>
<evidence type="ECO:0000256" key="3">
    <source>
        <dbReference type="ARBA" id="ARBA00022694"/>
    </source>
</evidence>
<dbReference type="GO" id="GO:0006400">
    <property type="term" value="P:tRNA modification"/>
    <property type="evidence" value="ECO:0007669"/>
    <property type="project" value="TreeGrafter"/>
</dbReference>
<dbReference type="EC" id="5.4.99.25" evidence="2"/>
<dbReference type="GO" id="GO:0160148">
    <property type="term" value="F:tRNA pseudouridine(55) synthase activity"/>
    <property type="evidence" value="ECO:0007669"/>
    <property type="project" value="UniProtKB-EC"/>
</dbReference>
<keyword evidence="4" id="KW-0413">Isomerase</keyword>
<dbReference type="SUPFAM" id="SSF55120">
    <property type="entry name" value="Pseudouridine synthase"/>
    <property type="match status" value="1"/>
</dbReference>
<dbReference type="Pfam" id="PF01509">
    <property type="entry name" value="TruB_N"/>
    <property type="match status" value="1"/>
</dbReference>
<gene>
    <name evidence="7" type="ORF">FVE85_3052</name>
</gene>
<evidence type="ECO:0000256" key="1">
    <source>
        <dbReference type="ARBA" id="ARBA00008999"/>
    </source>
</evidence>
<evidence type="ECO:0000256" key="5">
    <source>
        <dbReference type="SAM" id="MobiDB-lite"/>
    </source>
</evidence>
<dbReference type="PANTHER" id="PTHR13767:SF2">
    <property type="entry name" value="PSEUDOURIDYLATE SYNTHASE TRUB1"/>
    <property type="match status" value="1"/>
</dbReference>
<dbReference type="InterPro" id="IPR014780">
    <property type="entry name" value="tRNA_psdUridine_synth_TruB"/>
</dbReference>
<dbReference type="GO" id="GO:0005634">
    <property type="term" value="C:nucleus"/>
    <property type="evidence" value="ECO:0007669"/>
    <property type="project" value="TreeGrafter"/>
</dbReference>
<dbReference type="OrthoDB" id="9995526at2759"/>